<name>A0A0D0BY38_9AGAR</name>
<protein>
    <submittedName>
        <fullName evidence="1">Uncharacterized protein</fullName>
    </submittedName>
</protein>
<dbReference type="AlphaFoldDB" id="A0A0D0BY38"/>
<organism evidence="1 2">
    <name type="scientific">Collybiopsis luxurians FD-317 M1</name>
    <dbReference type="NCBI Taxonomy" id="944289"/>
    <lineage>
        <taxon>Eukaryota</taxon>
        <taxon>Fungi</taxon>
        <taxon>Dikarya</taxon>
        <taxon>Basidiomycota</taxon>
        <taxon>Agaricomycotina</taxon>
        <taxon>Agaricomycetes</taxon>
        <taxon>Agaricomycetidae</taxon>
        <taxon>Agaricales</taxon>
        <taxon>Marasmiineae</taxon>
        <taxon>Omphalotaceae</taxon>
        <taxon>Collybiopsis</taxon>
        <taxon>Collybiopsis luxurians</taxon>
    </lineage>
</organism>
<proteinExistence type="predicted"/>
<dbReference type="EMBL" id="KN834907">
    <property type="protein sequence ID" value="KIK50347.1"/>
    <property type="molecule type" value="Genomic_DNA"/>
</dbReference>
<sequence length="238" mass="27711">MGYTAIGHSRLGTPSDTYDTSFYGQPLGKALGSGNFTTVYESPSDRQAVIKVLKSWTKELRHRFLEIYNVIIQGRPFYPGNGDEYIYMIALEVRNLAKVNQLRAPKAEHFTGWFTMTKIQDTPIWKTTLYKKHPFSVPFQLLIKTAFHLAIDEIEYTVKKYSIEHRGIAVQMTWDGRRYVRGQDHLVWQDSGAGEKYTPEEFRGCWITWMVKTEYEANMSRKAIMKQDGEAFLRDVDW</sequence>
<evidence type="ECO:0000313" key="2">
    <source>
        <dbReference type="Proteomes" id="UP000053593"/>
    </source>
</evidence>
<reference evidence="1 2" key="1">
    <citation type="submission" date="2014-04" db="EMBL/GenBank/DDBJ databases">
        <title>Evolutionary Origins and Diversification of the Mycorrhizal Mutualists.</title>
        <authorList>
            <consortium name="DOE Joint Genome Institute"/>
            <consortium name="Mycorrhizal Genomics Consortium"/>
            <person name="Kohler A."/>
            <person name="Kuo A."/>
            <person name="Nagy L.G."/>
            <person name="Floudas D."/>
            <person name="Copeland A."/>
            <person name="Barry K.W."/>
            <person name="Cichocki N."/>
            <person name="Veneault-Fourrey C."/>
            <person name="LaButti K."/>
            <person name="Lindquist E.A."/>
            <person name="Lipzen A."/>
            <person name="Lundell T."/>
            <person name="Morin E."/>
            <person name="Murat C."/>
            <person name="Riley R."/>
            <person name="Ohm R."/>
            <person name="Sun H."/>
            <person name="Tunlid A."/>
            <person name="Henrissat B."/>
            <person name="Grigoriev I.V."/>
            <person name="Hibbett D.S."/>
            <person name="Martin F."/>
        </authorList>
    </citation>
    <scope>NUCLEOTIDE SEQUENCE [LARGE SCALE GENOMIC DNA]</scope>
    <source>
        <strain evidence="1 2">FD-317 M1</strain>
    </source>
</reference>
<evidence type="ECO:0000313" key="1">
    <source>
        <dbReference type="EMBL" id="KIK50347.1"/>
    </source>
</evidence>
<dbReference type="OrthoDB" id="2865258at2759"/>
<dbReference type="Proteomes" id="UP000053593">
    <property type="component" value="Unassembled WGS sequence"/>
</dbReference>
<gene>
    <name evidence="1" type="ORF">GYMLUDRAFT_89293</name>
</gene>
<keyword evidence="2" id="KW-1185">Reference proteome</keyword>
<dbReference type="HOGENOM" id="CLU_1165941_0_0_1"/>
<accession>A0A0D0BY38</accession>